<evidence type="ECO:0000313" key="3">
    <source>
        <dbReference type="Proteomes" id="UP000599437"/>
    </source>
</evidence>
<evidence type="ECO:0000256" key="1">
    <source>
        <dbReference type="SAM" id="MobiDB-lite"/>
    </source>
</evidence>
<proteinExistence type="predicted"/>
<organism evidence="2 3">
    <name type="scientific">Streptomyces chryseus</name>
    <dbReference type="NCBI Taxonomy" id="68186"/>
    <lineage>
        <taxon>Bacteria</taxon>
        <taxon>Bacillati</taxon>
        <taxon>Actinomycetota</taxon>
        <taxon>Actinomycetes</taxon>
        <taxon>Kitasatosporales</taxon>
        <taxon>Streptomycetaceae</taxon>
        <taxon>Streptomyces</taxon>
    </lineage>
</organism>
<protein>
    <submittedName>
        <fullName evidence="2">Uncharacterized protein</fullName>
    </submittedName>
</protein>
<keyword evidence="3" id="KW-1185">Reference proteome</keyword>
<evidence type="ECO:0000313" key="2">
    <source>
        <dbReference type="EMBL" id="GHA94036.1"/>
    </source>
</evidence>
<accession>A0ABQ3DNY9</accession>
<reference evidence="3" key="1">
    <citation type="journal article" date="2019" name="Int. J. Syst. Evol. Microbiol.">
        <title>The Global Catalogue of Microorganisms (GCM) 10K type strain sequencing project: providing services to taxonomists for standard genome sequencing and annotation.</title>
        <authorList>
            <consortium name="The Broad Institute Genomics Platform"/>
            <consortium name="The Broad Institute Genome Sequencing Center for Infectious Disease"/>
            <person name="Wu L."/>
            <person name="Ma J."/>
        </authorList>
    </citation>
    <scope>NUCLEOTIDE SEQUENCE [LARGE SCALE GENOMIC DNA]</scope>
    <source>
        <strain evidence="3">JCM 4737</strain>
    </source>
</reference>
<dbReference type="RefSeq" id="WP_138895145.1">
    <property type="nucleotide sequence ID" value="NZ_BMVO01000003.1"/>
</dbReference>
<dbReference type="EMBL" id="BMVO01000003">
    <property type="protein sequence ID" value="GHA94036.1"/>
    <property type="molecule type" value="Genomic_DNA"/>
</dbReference>
<sequence>MTTETFGPEYVRPAEKDCPNCNCCTARLCEKGATSILECFGHTATEDTREIVAGCPCSSEETSGTAAWRAGKMRATMRAELNPLPVDVEAALRSVAAGESVAEHVDQMTPLGLFRYVAFVDSRPIITELGATYLAARREPRFTTPVQVEMVDVTTRTARVIVVGWSLTEPATMLLDQLISATGLKAEELPGKFLEATANCYTEHADDLVLTNISLAPPLPSSWTAGDIPLVQDETADADQPEGRVDVAPSGGEA</sequence>
<dbReference type="Proteomes" id="UP000599437">
    <property type="component" value="Unassembled WGS sequence"/>
</dbReference>
<comment type="caution">
    <text evidence="2">The sequence shown here is derived from an EMBL/GenBank/DDBJ whole genome shotgun (WGS) entry which is preliminary data.</text>
</comment>
<name>A0ABQ3DNY9_9ACTN</name>
<feature type="region of interest" description="Disordered" evidence="1">
    <location>
        <begin position="235"/>
        <end position="254"/>
    </location>
</feature>
<gene>
    <name evidence="2" type="ORF">GCM10010346_15940</name>
</gene>